<gene>
    <name evidence="2" type="ORF">ACFQ2J_12680</name>
</gene>
<dbReference type="EMBL" id="JBHTKL010000005">
    <property type="protein sequence ID" value="MFD1020033.1"/>
    <property type="molecule type" value="Genomic_DNA"/>
</dbReference>
<keyword evidence="1" id="KW-0472">Membrane</keyword>
<organism evidence="2 3">
    <name type="scientific">Thalassobacillus hwangdonensis</name>
    <dbReference type="NCBI Taxonomy" id="546108"/>
    <lineage>
        <taxon>Bacteria</taxon>
        <taxon>Bacillati</taxon>
        <taxon>Bacillota</taxon>
        <taxon>Bacilli</taxon>
        <taxon>Bacillales</taxon>
        <taxon>Bacillaceae</taxon>
        <taxon>Thalassobacillus</taxon>
    </lineage>
</organism>
<comment type="caution">
    <text evidence="2">The sequence shown here is derived from an EMBL/GenBank/DDBJ whole genome shotgun (WGS) entry which is preliminary data.</text>
</comment>
<sequence>MKHPYEKLQRYELFTMIIAVVLAIVSLTQTAFSWIILFMFYTLSLSFMFEALIEWTKRNTLGFVYQIIRAVLLTVFSTLLFF</sequence>
<reference evidence="3" key="1">
    <citation type="journal article" date="2019" name="Int. J. Syst. Evol. Microbiol.">
        <title>The Global Catalogue of Microorganisms (GCM) 10K type strain sequencing project: providing services to taxonomists for standard genome sequencing and annotation.</title>
        <authorList>
            <consortium name="The Broad Institute Genomics Platform"/>
            <consortium name="The Broad Institute Genome Sequencing Center for Infectious Disease"/>
            <person name="Wu L."/>
            <person name="Ma J."/>
        </authorList>
    </citation>
    <scope>NUCLEOTIDE SEQUENCE [LARGE SCALE GENOMIC DNA]</scope>
    <source>
        <strain evidence="3">CCUG 56607</strain>
    </source>
</reference>
<protein>
    <submittedName>
        <fullName evidence="2">Uncharacterized protein</fullName>
    </submittedName>
</protein>
<keyword evidence="3" id="KW-1185">Reference proteome</keyword>
<proteinExistence type="predicted"/>
<feature type="transmembrane region" description="Helical" evidence="1">
    <location>
        <begin position="63"/>
        <end position="81"/>
    </location>
</feature>
<evidence type="ECO:0000313" key="2">
    <source>
        <dbReference type="EMBL" id="MFD1020033.1"/>
    </source>
</evidence>
<name>A0ABW3L5L5_9BACI</name>
<feature type="transmembrane region" description="Helical" evidence="1">
    <location>
        <begin position="12"/>
        <end position="43"/>
    </location>
</feature>
<evidence type="ECO:0000313" key="3">
    <source>
        <dbReference type="Proteomes" id="UP001596990"/>
    </source>
</evidence>
<dbReference type="Proteomes" id="UP001596990">
    <property type="component" value="Unassembled WGS sequence"/>
</dbReference>
<keyword evidence="1" id="KW-1133">Transmembrane helix</keyword>
<accession>A0ABW3L5L5</accession>
<evidence type="ECO:0000256" key="1">
    <source>
        <dbReference type="SAM" id="Phobius"/>
    </source>
</evidence>
<dbReference type="RefSeq" id="WP_386060921.1">
    <property type="nucleotide sequence ID" value="NZ_JBHTKL010000005.1"/>
</dbReference>
<keyword evidence="1" id="KW-0812">Transmembrane</keyword>